<reference evidence="2" key="1">
    <citation type="journal article" date="2005" name="Nature">
        <title>The map-based sequence of the rice genome.</title>
        <authorList>
            <consortium name="International rice genome sequencing project (IRGSP)"/>
            <person name="Matsumoto T."/>
            <person name="Wu J."/>
            <person name="Kanamori H."/>
            <person name="Katayose Y."/>
            <person name="Fujisawa M."/>
            <person name="Namiki N."/>
            <person name="Mizuno H."/>
            <person name="Yamamoto K."/>
            <person name="Antonio B.A."/>
            <person name="Baba T."/>
            <person name="Sakata K."/>
            <person name="Nagamura Y."/>
            <person name="Aoki H."/>
            <person name="Arikawa K."/>
            <person name="Arita K."/>
            <person name="Bito T."/>
            <person name="Chiden Y."/>
            <person name="Fujitsuka N."/>
            <person name="Fukunaka R."/>
            <person name="Hamada M."/>
            <person name="Harada C."/>
            <person name="Hayashi A."/>
            <person name="Hijishita S."/>
            <person name="Honda M."/>
            <person name="Hosokawa S."/>
            <person name="Ichikawa Y."/>
            <person name="Idonuma A."/>
            <person name="Iijima M."/>
            <person name="Ikeda M."/>
            <person name="Ikeno M."/>
            <person name="Ito K."/>
            <person name="Ito S."/>
            <person name="Ito T."/>
            <person name="Ito Y."/>
            <person name="Ito Y."/>
            <person name="Iwabuchi A."/>
            <person name="Kamiya K."/>
            <person name="Karasawa W."/>
            <person name="Kurita K."/>
            <person name="Katagiri S."/>
            <person name="Kikuta A."/>
            <person name="Kobayashi H."/>
            <person name="Kobayashi N."/>
            <person name="Machita K."/>
            <person name="Maehara T."/>
            <person name="Masukawa M."/>
            <person name="Mizubayashi T."/>
            <person name="Mukai Y."/>
            <person name="Nagasaki H."/>
            <person name="Nagata Y."/>
            <person name="Naito S."/>
            <person name="Nakashima M."/>
            <person name="Nakama Y."/>
            <person name="Nakamichi Y."/>
            <person name="Nakamura M."/>
            <person name="Meguro A."/>
            <person name="Negishi M."/>
            <person name="Ohta I."/>
            <person name="Ohta T."/>
            <person name="Okamoto M."/>
            <person name="Ono N."/>
            <person name="Saji S."/>
            <person name="Sakaguchi M."/>
            <person name="Sakai K."/>
            <person name="Shibata M."/>
            <person name="Shimokawa T."/>
            <person name="Song J."/>
            <person name="Takazaki Y."/>
            <person name="Terasawa K."/>
            <person name="Tsugane M."/>
            <person name="Tsuji K."/>
            <person name="Ueda S."/>
            <person name="Waki K."/>
            <person name="Yamagata H."/>
            <person name="Yamamoto M."/>
            <person name="Yamamoto S."/>
            <person name="Yamane H."/>
            <person name="Yoshiki S."/>
            <person name="Yoshihara R."/>
            <person name="Yukawa K."/>
            <person name="Zhong H."/>
            <person name="Yano M."/>
            <person name="Yuan Q."/>
            <person name="Ouyang S."/>
            <person name="Liu J."/>
            <person name="Jones K.M."/>
            <person name="Gansberger K."/>
            <person name="Moffat K."/>
            <person name="Hill J."/>
            <person name="Bera J."/>
            <person name="Fadrosh D."/>
            <person name="Jin S."/>
            <person name="Johri S."/>
            <person name="Kim M."/>
            <person name="Overton L."/>
            <person name="Reardon M."/>
            <person name="Tsitrin T."/>
            <person name="Vuong H."/>
            <person name="Weaver B."/>
            <person name="Ciecko A."/>
            <person name="Tallon L."/>
            <person name="Jackson J."/>
            <person name="Pai G."/>
            <person name="Aken S.V."/>
            <person name="Utterback T."/>
            <person name="Reidmuller S."/>
            <person name="Feldblyum T."/>
            <person name="Hsiao J."/>
            <person name="Zismann V."/>
            <person name="Iobst S."/>
            <person name="de Vazeille A.R."/>
            <person name="Buell C.R."/>
            <person name="Ying K."/>
            <person name="Li Y."/>
            <person name="Lu T."/>
            <person name="Huang Y."/>
            <person name="Zhao Q."/>
            <person name="Feng Q."/>
            <person name="Zhang L."/>
            <person name="Zhu J."/>
            <person name="Weng Q."/>
            <person name="Mu J."/>
            <person name="Lu Y."/>
            <person name="Fan D."/>
            <person name="Liu Y."/>
            <person name="Guan J."/>
            <person name="Zhang Y."/>
            <person name="Yu S."/>
            <person name="Liu X."/>
            <person name="Zhang Y."/>
            <person name="Hong G."/>
            <person name="Han B."/>
            <person name="Choisne N."/>
            <person name="Demange N."/>
            <person name="Orjeda G."/>
            <person name="Samain S."/>
            <person name="Cattolico L."/>
            <person name="Pelletier E."/>
            <person name="Couloux A."/>
            <person name="Segurens B."/>
            <person name="Wincker P."/>
            <person name="D'Hont A."/>
            <person name="Scarpelli C."/>
            <person name="Weissenbach J."/>
            <person name="Salanoubat M."/>
            <person name="Quetier F."/>
            <person name="Yu Y."/>
            <person name="Kim H.R."/>
            <person name="Rambo T."/>
            <person name="Currie J."/>
            <person name="Collura K."/>
            <person name="Luo M."/>
            <person name="Yang T."/>
            <person name="Ammiraju J.S.S."/>
            <person name="Engler F."/>
            <person name="Soderlund C."/>
            <person name="Wing R.A."/>
            <person name="Palmer L.E."/>
            <person name="de la Bastide M."/>
            <person name="Spiegel L."/>
            <person name="Nascimento L."/>
            <person name="Zutavern T."/>
            <person name="O'Shaughnessy A."/>
            <person name="Dike S."/>
            <person name="Dedhia N."/>
            <person name="Preston R."/>
            <person name="Balija V."/>
            <person name="McCombie W.R."/>
            <person name="Chow T."/>
            <person name="Chen H."/>
            <person name="Chung M."/>
            <person name="Chen C."/>
            <person name="Shaw J."/>
            <person name="Wu H."/>
            <person name="Hsiao K."/>
            <person name="Chao Y."/>
            <person name="Chu M."/>
            <person name="Cheng C."/>
            <person name="Hour A."/>
            <person name="Lee P."/>
            <person name="Lin S."/>
            <person name="Lin Y."/>
            <person name="Liou J."/>
            <person name="Liu S."/>
            <person name="Hsing Y."/>
            <person name="Raghuvanshi S."/>
            <person name="Mohanty A."/>
            <person name="Bharti A.K."/>
            <person name="Gaur A."/>
            <person name="Gupta V."/>
            <person name="Kumar D."/>
            <person name="Ravi V."/>
            <person name="Vij S."/>
            <person name="Kapur A."/>
            <person name="Khurana P."/>
            <person name="Khurana P."/>
            <person name="Khurana J.P."/>
            <person name="Tyagi A.K."/>
            <person name="Gaikwad K."/>
            <person name="Singh A."/>
            <person name="Dalal V."/>
            <person name="Srivastava S."/>
            <person name="Dixit A."/>
            <person name="Pal A.K."/>
            <person name="Ghazi I.A."/>
            <person name="Yadav M."/>
            <person name="Pandit A."/>
            <person name="Bhargava A."/>
            <person name="Sureshbabu K."/>
            <person name="Batra K."/>
            <person name="Sharma T.R."/>
            <person name="Mohapatra T."/>
            <person name="Singh N.K."/>
            <person name="Messing J."/>
            <person name="Nelson A.B."/>
            <person name="Fuks G."/>
            <person name="Kavchok S."/>
            <person name="Keizer G."/>
            <person name="Linton E."/>
            <person name="Llaca V."/>
            <person name="Song R."/>
            <person name="Tanyolac B."/>
            <person name="Young S."/>
            <person name="Ho-Il K."/>
            <person name="Hahn J.H."/>
            <person name="Sangsakoo G."/>
            <person name="Vanavichit A."/>
            <person name="de Mattos Luiz.A.T."/>
            <person name="Zimmer P.D."/>
            <person name="Malone G."/>
            <person name="Dellagostin O."/>
            <person name="de Oliveira A.C."/>
            <person name="Bevan M."/>
            <person name="Bancroft I."/>
            <person name="Minx P."/>
            <person name="Cordum H."/>
            <person name="Wilson R."/>
            <person name="Cheng Z."/>
            <person name="Jin W."/>
            <person name="Jiang J."/>
            <person name="Leong S.A."/>
            <person name="Iwama H."/>
            <person name="Gojobori T."/>
            <person name="Itoh T."/>
            <person name="Niimura Y."/>
            <person name="Fujii Y."/>
            <person name="Habara T."/>
            <person name="Sakai H."/>
            <person name="Sato Y."/>
            <person name="Wilson G."/>
            <person name="Kumar K."/>
            <person name="McCouch S."/>
            <person name="Juretic N."/>
            <person name="Hoen D."/>
            <person name="Wright S."/>
            <person name="Bruskiewich R."/>
            <person name="Bureau T."/>
            <person name="Miyao A."/>
            <person name="Hirochika H."/>
            <person name="Nishikawa T."/>
            <person name="Kadowaki K."/>
            <person name="Sugiura M."/>
            <person name="Burr B."/>
            <person name="Sasaki T."/>
        </authorList>
    </citation>
    <scope>NUCLEOTIDE SEQUENCE [LARGE SCALE GENOMIC DNA]</scope>
    <source>
        <strain evidence="2">cv. Nipponbare</strain>
    </source>
</reference>
<dbReference type="AlphaFoldDB" id="Q8H388"/>
<evidence type="ECO:0000313" key="2">
    <source>
        <dbReference type="Proteomes" id="UP000000763"/>
    </source>
</evidence>
<accession>Q8H388</accession>
<reference evidence="2" key="2">
    <citation type="journal article" date="2008" name="Nucleic Acids Res.">
        <title>The rice annotation project database (RAP-DB): 2008 update.</title>
        <authorList>
            <consortium name="The rice annotation project (RAP)"/>
        </authorList>
    </citation>
    <scope>GENOME REANNOTATION</scope>
    <source>
        <strain evidence="2">cv. Nipponbare</strain>
    </source>
</reference>
<protein>
    <submittedName>
        <fullName evidence="1">Uncharacterized protein</fullName>
    </submittedName>
</protein>
<dbReference type="EMBL" id="AP005244">
    <property type="protein sequence ID" value="BAC16170.1"/>
    <property type="molecule type" value="Genomic_DNA"/>
</dbReference>
<gene>
    <name evidence="1" type="primary">OJ1513_F02.131</name>
</gene>
<sequence>MLLLPVLHMHPDAGHAYTPPAATPTCIAFPDDDGERSRPDMSRPGVAAAITISRRRCSLPAACWPASAICVKSNRQQRDGIAESNRLPSLTRALRCESAAIS</sequence>
<dbReference type="Proteomes" id="UP000000763">
    <property type="component" value="Chromosome 7"/>
</dbReference>
<organism evidence="1 2">
    <name type="scientific">Oryza sativa subsp. japonica</name>
    <name type="common">Rice</name>
    <dbReference type="NCBI Taxonomy" id="39947"/>
    <lineage>
        <taxon>Eukaryota</taxon>
        <taxon>Viridiplantae</taxon>
        <taxon>Streptophyta</taxon>
        <taxon>Embryophyta</taxon>
        <taxon>Tracheophyta</taxon>
        <taxon>Spermatophyta</taxon>
        <taxon>Magnoliopsida</taxon>
        <taxon>Liliopsida</taxon>
        <taxon>Poales</taxon>
        <taxon>Poaceae</taxon>
        <taxon>BOP clade</taxon>
        <taxon>Oryzoideae</taxon>
        <taxon>Oryzeae</taxon>
        <taxon>Oryzinae</taxon>
        <taxon>Oryza</taxon>
        <taxon>Oryza sativa</taxon>
    </lineage>
</organism>
<name>Q8H388_ORYSJ</name>
<evidence type="ECO:0000313" key="1">
    <source>
        <dbReference type="EMBL" id="BAC16170.1"/>
    </source>
</evidence>
<proteinExistence type="predicted"/>